<keyword evidence="11" id="KW-1185">Reference proteome</keyword>
<dbReference type="KEGG" id="mas:Mahau_1088"/>
<dbReference type="HOGENOM" id="CLU_024619_2_0_9"/>
<dbReference type="InterPro" id="IPR012340">
    <property type="entry name" value="NA-bd_OB-fold"/>
</dbReference>
<dbReference type="Gene3D" id="3.90.226.10">
    <property type="entry name" value="2-enoyl-CoA Hydratase, Chain A, domain 1"/>
    <property type="match status" value="1"/>
</dbReference>
<dbReference type="SUPFAM" id="SSF52096">
    <property type="entry name" value="ClpP/crotonase"/>
    <property type="match status" value="1"/>
</dbReference>
<name>F4A353_MAHA5</name>
<evidence type="ECO:0000256" key="3">
    <source>
        <dbReference type="ARBA" id="ARBA00022989"/>
    </source>
</evidence>
<reference evidence="11" key="1">
    <citation type="submission" date="2010-11" db="EMBL/GenBank/DDBJ databases">
        <title>The complete genome of Mahella australiensis DSM 15567.</title>
        <authorList>
            <consortium name="US DOE Joint Genome Institute (JGI-PGF)"/>
            <person name="Lucas S."/>
            <person name="Copeland A."/>
            <person name="Lapidus A."/>
            <person name="Bruce D."/>
            <person name="Goodwin L."/>
            <person name="Pitluck S."/>
            <person name="Kyrpides N."/>
            <person name="Mavromatis K."/>
            <person name="Pagani I."/>
            <person name="Ivanova N."/>
            <person name="Teshima H."/>
            <person name="Brettin T."/>
            <person name="Detter J.C."/>
            <person name="Han C."/>
            <person name="Tapia R."/>
            <person name="Land M."/>
            <person name="Hauser L."/>
            <person name="Markowitz V."/>
            <person name="Cheng J.-F."/>
            <person name="Hugenholtz P."/>
            <person name="Woyke T."/>
            <person name="Wu D."/>
            <person name="Spring S."/>
            <person name="Pukall R."/>
            <person name="Steenblock K."/>
            <person name="Schneider S."/>
            <person name="Klenk H.-P."/>
            <person name="Eisen J.A."/>
        </authorList>
    </citation>
    <scope>NUCLEOTIDE SEQUENCE [LARGE SCALE GENOMIC DNA]</scope>
    <source>
        <strain evidence="11">DSM 15567 / CIP 107919 / 50-1 BON</strain>
    </source>
</reference>
<proteinExistence type="predicted"/>
<dbReference type="Gene3D" id="2.40.50.140">
    <property type="entry name" value="Nucleic acid-binding proteins"/>
    <property type="match status" value="1"/>
</dbReference>
<dbReference type="PANTHER" id="PTHR33507">
    <property type="entry name" value="INNER MEMBRANE PROTEIN YBBJ"/>
    <property type="match status" value="1"/>
</dbReference>
<dbReference type="CDD" id="cd07021">
    <property type="entry name" value="Clp_protease_NfeD_like"/>
    <property type="match status" value="1"/>
</dbReference>
<dbReference type="STRING" id="697281.Mahau_1088"/>
<gene>
    <name evidence="10" type="ordered locus">Mahau_1088</name>
</gene>
<feature type="transmembrane region" description="Helical" evidence="5">
    <location>
        <begin position="250"/>
        <end position="267"/>
    </location>
</feature>
<organism evidence="10 11">
    <name type="scientific">Mahella australiensis (strain DSM 15567 / CIP 107919 / 50-1 BON)</name>
    <dbReference type="NCBI Taxonomy" id="697281"/>
    <lineage>
        <taxon>Bacteria</taxon>
        <taxon>Bacillati</taxon>
        <taxon>Bacillota</taxon>
        <taxon>Clostridia</taxon>
        <taxon>Thermoanaerobacterales</taxon>
        <taxon>Thermoanaerobacterales Family IV. Incertae Sedis</taxon>
        <taxon>Mahella</taxon>
    </lineage>
</organism>
<dbReference type="AlphaFoldDB" id="F4A353"/>
<feature type="chain" id="PRO_5003309836" evidence="6">
    <location>
        <begin position="27"/>
        <end position="432"/>
    </location>
</feature>
<dbReference type="Pfam" id="PF25145">
    <property type="entry name" value="NfeD1b_N"/>
    <property type="match status" value="1"/>
</dbReference>
<protein>
    <submittedName>
        <fullName evidence="10">Uncharacterized protein</fullName>
    </submittedName>
</protein>
<keyword evidence="3 5" id="KW-1133">Transmembrane helix</keyword>
<keyword evidence="4 5" id="KW-0472">Membrane</keyword>
<dbReference type="InterPro" id="IPR056738">
    <property type="entry name" value="NfeD1b_N"/>
</dbReference>
<evidence type="ECO:0000256" key="6">
    <source>
        <dbReference type="SAM" id="SignalP"/>
    </source>
</evidence>
<feature type="transmembrane region" description="Helical" evidence="5">
    <location>
        <begin position="220"/>
        <end position="243"/>
    </location>
</feature>
<dbReference type="SUPFAM" id="SSF141322">
    <property type="entry name" value="NfeD domain-like"/>
    <property type="match status" value="1"/>
</dbReference>
<dbReference type="eggNOG" id="COG1030">
    <property type="taxonomic scope" value="Bacteria"/>
</dbReference>
<evidence type="ECO:0000313" key="10">
    <source>
        <dbReference type="EMBL" id="AEE96286.1"/>
    </source>
</evidence>
<evidence type="ECO:0000259" key="9">
    <source>
        <dbReference type="Pfam" id="PF25145"/>
    </source>
</evidence>
<feature type="domain" description="NfeD integral membrane" evidence="8">
    <location>
        <begin position="229"/>
        <end position="340"/>
    </location>
</feature>
<keyword evidence="6" id="KW-0732">Signal</keyword>
<dbReference type="InterPro" id="IPR002810">
    <property type="entry name" value="NfeD-like_C"/>
</dbReference>
<dbReference type="InterPro" id="IPR029045">
    <property type="entry name" value="ClpP/crotonase-like_dom_sf"/>
</dbReference>
<feature type="transmembrane region" description="Helical" evidence="5">
    <location>
        <begin position="273"/>
        <end position="291"/>
    </location>
</feature>
<accession>F4A353</accession>
<evidence type="ECO:0000313" key="11">
    <source>
        <dbReference type="Proteomes" id="UP000008457"/>
    </source>
</evidence>
<keyword evidence="2 5" id="KW-0812">Transmembrane</keyword>
<evidence type="ECO:0000259" key="8">
    <source>
        <dbReference type="Pfam" id="PF24961"/>
    </source>
</evidence>
<dbReference type="Pfam" id="PF01957">
    <property type="entry name" value="NfeD"/>
    <property type="match status" value="1"/>
</dbReference>
<reference evidence="10 11" key="2">
    <citation type="journal article" date="2011" name="Stand. Genomic Sci.">
        <title>Complete genome sequence of Mahella australiensis type strain (50-1 BON).</title>
        <authorList>
            <person name="Sikorski J."/>
            <person name="Teshima H."/>
            <person name="Nolan M."/>
            <person name="Lucas S."/>
            <person name="Hammon N."/>
            <person name="Deshpande S."/>
            <person name="Cheng J.F."/>
            <person name="Pitluck S."/>
            <person name="Liolios K."/>
            <person name="Pagani I."/>
            <person name="Ivanova N."/>
            <person name="Huntemann M."/>
            <person name="Mavromatis K."/>
            <person name="Ovchinikova G."/>
            <person name="Pati A."/>
            <person name="Tapia R."/>
            <person name="Han C."/>
            <person name="Goodwin L."/>
            <person name="Chen A."/>
            <person name="Palaniappan K."/>
            <person name="Land M."/>
            <person name="Hauser L."/>
            <person name="Ngatchou-Djao O.D."/>
            <person name="Rohde M."/>
            <person name="Pukall R."/>
            <person name="Spring S."/>
            <person name="Abt B."/>
            <person name="Goker M."/>
            <person name="Detter J.C."/>
            <person name="Woyke T."/>
            <person name="Bristow J."/>
            <person name="Markowitz V."/>
            <person name="Hugenholtz P."/>
            <person name="Eisen J.A."/>
            <person name="Kyrpides N.C."/>
            <person name="Klenk H.P."/>
            <person name="Lapidus A."/>
        </authorList>
    </citation>
    <scope>NUCLEOTIDE SEQUENCE [LARGE SCALE GENOMIC DNA]</scope>
    <source>
        <strain evidence="11">DSM 15567 / CIP 107919 / 50-1 BON</strain>
    </source>
</reference>
<dbReference type="Pfam" id="PF24961">
    <property type="entry name" value="NfeD_membrane"/>
    <property type="match status" value="1"/>
</dbReference>
<dbReference type="EMBL" id="CP002360">
    <property type="protein sequence ID" value="AEE96286.1"/>
    <property type="molecule type" value="Genomic_DNA"/>
</dbReference>
<dbReference type="GO" id="GO:0005886">
    <property type="term" value="C:plasma membrane"/>
    <property type="evidence" value="ECO:0007669"/>
    <property type="project" value="TreeGrafter"/>
</dbReference>
<dbReference type="InterPro" id="IPR052165">
    <property type="entry name" value="Membrane_assoc_protease"/>
</dbReference>
<feature type="signal peptide" evidence="6">
    <location>
        <begin position="1"/>
        <end position="26"/>
    </location>
</feature>
<dbReference type="RefSeq" id="WP_013780716.1">
    <property type="nucleotide sequence ID" value="NC_015520.1"/>
</dbReference>
<comment type="subcellular location">
    <subcellularLocation>
        <location evidence="1">Membrane</location>
        <topology evidence="1">Multi-pass membrane protein</topology>
    </subcellularLocation>
</comment>
<evidence type="ECO:0000256" key="4">
    <source>
        <dbReference type="ARBA" id="ARBA00023136"/>
    </source>
</evidence>
<feature type="domain" description="NfeD1b N-terminal" evidence="9">
    <location>
        <begin position="31"/>
        <end position="210"/>
    </location>
</feature>
<feature type="domain" description="NfeD-like C-terminal" evidence="7">
    <location>
        <begin position="374"/>
        <end position="427"/>
    </location>
</feature>
<dbReference type="Proteomes" id="UP000008457">
    <property type="component" value="Chromosome"/>
</dbReference>
<sequence>MKKLLIITAYMVILSAVISTPLSALAADNIVYVIPAKGEVTPAMAGFVSSSIEQAGKEGASAIILDIDTPGGYVQSAMDIKDAIMDSPVPVISYVNKRALSAGVLIAIAADHLVMAPASHMGAAETIPNTEKNIAAWSGELMATAEQRGKDPQVVAAMVDKDIEIPGLVEKGKLLDLTANKALEIDYAEAVLTDINDVLAEYDMNGYAVKNIEPDWRMRWAAFISSSAIAPILLGIGIVSLLIEIFTVGFGIFGTIGIISLALYFGGNMLAGYSGWEAILLFIAGIVLLLIEAAAPGLGAAGIGGIIAVIASIFFASPSPTSAIISIVVAIAICAVGLPLAFKYFTKSRLFDRLILSTAERGESGFIGTTTSADYIGKTGVTVTPLRPAGTALIDDKRVDVVSEGAFIDKGARVRVIKVEGPRVVVEEIVER</sequence>
<evidence type="ECO:0000256" key="1">
    <source>
        <dbReference type="ARBA" id="ARBA00004141"/>
    </source>
</evidence>
<dbReference type="PANTHER" id="PTHR33507:SF3">
    <property type="entry name" value="INNER MEMBRANE PROTEIN YBBJ"/>
    <property type="match status" value="1"/>
</dbReference>
<feature type="transmembrane region" description="Helical" evidence="5">
    <location>
        <begin position="323"/>
        <end position="345"/>
    </location>
</feature>
<evidence type="ECO:0000256" key="2">
    <source>
        <dbReference type="ARBA" id="ARBA00022692"/>
    </source>
</evidence>
<evidence type="ECO:0000256" key="5">
    <source>
        <dbReference type="SAM" id="Phobius"/>
    </source>
</evidence>
<evidence type="ECO:0000259" key="7">
    <source>
        <dbReference type="Pfam" id="PF01957"/>
    </source>
</evidence>
<dbReference type="InterPro" id="IPR056739">
    <property type="entry name" value="NfeD_membrane"/>
</dbReference>